<dbReference type="EMBL" id="LANI01000002">
    <property type="protein sequence ID" value="KKJ78299.1"/>
    <property type="molecule type" value="Genomic_DNA"/>
</dbReference>
<dbReference type="OrthoDB" id="7686359at2"/>
<sequence>MKNANLTDPTILVLADDLTSAADGAAPFLGRGLNVAVHRQKRNVTAKTSVEVLAVDCGSRSLNESGAAQVVGEVIKHLSDGVILLKTVDSTLRGNIKAELKAVYEASGRTRIVIAPAFPAAGRTTEKGIQLVDGVPVSETSYANDPVHPARTSRISELIPEEIETGEVKTVHILDANTQSELNEKVAAFPHPEEILWVGSPGMAIALATALFGDKIDRPEIPYAKNALVVVGSANAVSREQTQLLKDKDFITCLAMPEERAENADTILCELTSRAVELVKSGEYGAVIATGGDTMDALLQKLDIDEFSLVGEFEQGFPIGVARLGCGKDIVIAMKAGGFGAADTLLRAAEQLRLSKPNYWK</sequence>
<dbReference type="Pfam" id="PF07005">
    <property type="entry name" value="SBD_N"/>
    <property type="match status" value="1"/>
</dbReference>
<keyword evidence="10" id="KW-1185">Reference proteome</keyword>
<dbReference type="SUPFAM" id="SSF142764">
    <property type="entry name" value="YgbK-like"/>
    <property type="match status" value="1"/>
</dbReference>
<organism evidence="9 10">
    <name type="scientific">Kiloniella litopenaei</name>
    <dbReference type="NCBI Taxonomy" id="1549748"/>
    <lineage>
        <taxon>Bacteria</taxon>
        <taxon>Pseudomonadati</taxon>
        <taxon>Pseudomonadota</taxon>
        <taxon>Alphaproteobacteria</taxon>
        <taxon>Rhodospirillales</taxon>
        <taxon>Kiloniellaceae</taxon>
        <taxon>Kiloniella</taxon>
    </lineage>
</organism>
<dbReference type="Pfam" id="PF17042">
    <property type="entry name" value="NBD_C"/>
    <property type="match status" value="1"/>
</dbReference>
<evidence type="ECO:0000256" key="6">
    <source>
        <dbReference type="ARBA" id="ARBA00023277"/>
    </source>
</evidence>
<dbReference type="InterPro" id="IPR037051">
    <property type="entry name" value="4-carb_acid_sugar_kinase_N_sf"/>
</dbReference>
<feature type="domain" description="Four-carbon acid sugar kinase N-terminal" evidence="7">
    <location>
        <begin position="11"/>
        <end position="175"/>
    </location>
</feature>
<keyword evidence="4" id="KW-0418">Kinase</keyword>
<name>A0A0M2RCY0_9PROT</name>
<dbReference type="InterPro" id="IPR010737">
    <property type="entry name" value="4-carb_acid_sugar_kinase_N"/>
</dbReference>
<dbReference type="STRING" id="1549748.WH95_03055"/>
<dbReference type="InterPro" id="IPR042213">
    <property type="entry name" value="NBD_C_sf"/>
</dbReference>
<evidence type="ECO:0000256" key="5">
    <source>
        <dbReference type="ARBA" id="ARBA00022840"/>
    </source>
</evidence>
<reference evidence="9 10" key="1">
    <citation type="submission" date="2015-03" db="EMBL/GenBank/DDBJ databases">
        <title>Genome sequence of Kiloniella sp. P1-1, isolated from the gut microflora of Pacific white shrimp, Penaeus vannamei.</title>
        <authorList>
            <person name="Shao Z."/>
            <person name="Wang L."/>
            <person name="Li X."/>
        </authorList>
    </citation>
    <scope>NUCLEOTIDE SEQUENCE [LARGE SCALE GENOMIC DNA]</scope>
    <source>
        <strain evidence="9 10">P1-1</strain>
    </source>
</reference>
<comment type="similarity">
    <text evidence="1">Belongs to the four-carbon acid sugar kinase family.</text>
</comment>
<evidence type="ECO:0000259" key="8">
    <source>
        <dbReference type="Pfam" id="PF17042"/>
    </source>
</evidence>
<dbReference type="PATRIC" id="fig|1549748.8.peg.1207"/>
<evidence type="ECO:0008006" key="11">
    <source>
        <dbReference type="Google" id="ProtNLM"/>
    </source>
</evidence>
<dbReference type="InterPro" id="IPR031475">
    <property type="entry name" value="NBD_C"/>
</dbReference>
<dbReference type="GO" id="GO:0005524">
    <property type="term" value="F:ATP binding"/>
    <property type="evidence" value="ECO:0007669"/>
    <property type="project" value="UniProtKB-KW"/>
</dbReference>
<evidence type="ECO:0000313" key="9">
    <source>
        <dbReference type="EMBL" id="KKJ78299.1"/>
    </source>
</evidence>
<proteinExistence type="inferred from homology"/>
<evidence type="ECO:0000313" key="10">
    <source>
        <dbReference type="Proteomes" id="UP000034491"/>
    </source>
</evidence>
<keyword evidence="3" id="KW-0547">Nucleotide-binding</keyword>
<keyword evidence="2" id="KW-0808">Transferase</keyword>
<evidence type="ECO:0000256" key="1">
    <source>
        <dbReference type="ARBA" id="ARBA00005715"/>
    </source>
</evidence>
<accession>A0A0M2RCY0</accession>
<dbReference type="Gene3D" id="3.40.50.10840">
    <property type="entry name" value="Putative sugar-binding, N-terminal domain"/>
    <property type="match status" value="1"/>
</dbReference>
<protein>
    <recommendedName>
        <fullName evidence="11">Four-carbon acid sugar kinase family protein</fullName>
    </recommendedName>
</protein>
<evidence type="ECO:0000259" key="7">
    <source>
        <dbReference type="Pfam" id="PF07005"/>
    </source>
</evidence>
<gene>
    <name evidence="9" type="ORF">WH95_03055</name>
</gene>
<dbReference type="RefSeq" id="WP_046502734.1">
    <property type="nucleotide sequence ID" value="NZ_LANI01000002.1"/>
</dbReference>
<evidence type="ECO:0000256" key="2">
    <source>
        <dbReference type="ARBA" id="ARBA00022679"/>
    </source>
</evidence>
<dbReference type="Proteomes" id="UP000034491">
    <property type="component" value="Unassembled WGS sequence"/>
</dbReference>
<keyword evidence="5" id="KW-0067">ATP-binding</keyword>
<keyword evidence="6" id="KW-0119">Carbohydrate metabolism</keyword>
<evidence type="ECO:0000256" key="4">
    <source>
        <dbReference type="ARBA" id="ARBA00022777"/>
    </source>
</evidence>
<feature type="domain" description="Four-carbon acid sugar kinase nucleotide binding" evidence="8">
    <location>
        <begin position="271"/>
        <end position="345"/>
    </location>
</feature>
<dbReference type="AlphaFoldDB" id="A0A0M2RCY0"/>
<dbReference type="Gene3D" id="3.40.980.20">
    <property type="entry name" value="Four-carbon acid sugar kinase, nucleotide binding domain"/>
    <property type="match status" value="1"/>
</dbReference>
<evidence type="ECO:0000256" key="3">
    <source>
        <dbReference type="ARBA" id="ARBA00022741"/>
    </source>
</evidence>
<comment type="caution">
    <text evidence="9">The sequence shown here is derived from an EMBL/GenBank/DDBJ whole genome shotgun (WGS) entry which is preliminary data.</text>
</comment>
<dbReference type="GO" id="GO:0016301">
    <property type="term" value="F:kinase activity"/>
    <property type="evidence" value="ECO:0007669"/>
    <property type="project" value="UniProtKB-KW"/>
</dbReference>